<dbReference type="Gene3D" id="2.40.50.100">
    <property type="match status" value="1"/>
</dbReference>
<dbReference type="RefSeq" id="WP_023361803.1">
    <property type="nucleotide sequence ID" value="NC_022657.1"/>
</dbReference>
<dbReference type="STRING" id="1246995.AFR_16930"/>
<keyword evidence="4 6" id="KW-0450">Lipoyl</keyword>
<dbReference type="InterPro" id="IPR001078">
    <property type="entry name" value="2-oxoacid_DH_actylTfrase"/>
</dbReference>
<dbReference type="PROSITE" id="PS51826">
    <property type="entry name" value="PSBD"/>
    <property type="match status" value="1"/>
</dbReference>
<evidence type="ECO:0000256" key="4">
    <source>
        <dbReference type="ARBA" id="ARBA00022823"/>
    </source>
</evidence>
<sequence>MSDRTFLLPDLGEGLTEAEVVRWLVTEGDTVAVDQPVVEVETAKSLVEVPTPYAGRIATRHAPEGATLEVGKPLLTVAALVPAAETYREEEQAGSGNVLIGYGTTGASATSRRRRPRAALQPAAPAAGRAPLVISPLVRRLAREGGLDLRSVTPSGPGGIITRADVDRALTRPSASPQAAESGSTRAWAPAQADDFAAAASASPAQAADLRSTASVASAQAAGLGSTAFAAPAQAAGSVAAAPAVAGERRIALSGFRKAVSAALTRSRAEIPEATVWVDVDATPLWELRASTPGGPGLLAYIARFVVAGLRQYPMLNARVDTERQEIVEFERVNLGIAVQGERGLVVPAVMDAGNRTTAQLDEEIRRVTASAREGRATAQELSAGTFTLNNYGSFNVDGSAAIINHPQVAILGFGRIIDRPWVVGGEVCVRKITQMSFVFDHRVCDGGTAAGFMRSVADAIEDPASAIARL</sequence>
<accession>U5VXS1</accession>
<feature type="domain" description="Lipoyl-binding" evidence="8">
    <location>
        <begin position="3"/>
        <end position="78"/>
    </location>
</feature>
<dbReference type="InterPro" id="IPR000089">
    <property type="entry name" value="Biotin_lipoyl"/>
</dbReference>
<evidence type="ECO:0000256" key="3">
    <source>
        <dbReference type="ARBA" id="ARBA00022679"/>
    </source>
</evidence>
<dbReference type="AlphaFoldDB" id="U5VXS1"/>
<dbReference type="Proteomes" id="UP000017746">
    <property type="component" value="Chromosome"/>
</dbReference>
<evidence type="ECO:0000256" key="5">
    <source>
        <dbReference type="ARBA" id="ARBA00023315"/>
    </source>
</evidence>
<dbReference type="eggNOG" id="COG0508">
    <property type="taxonomic scope" value="Bacteria"/>
</dbReference>
<dbReference type="PANTHER" id="PTHR43178">
    <property type="entry name" value="DIHYDROLIPOAMIDE ACETYLTRANSFERASE COMPONENT OF PYRUVATE DEHYDROGENASE COMPLEX"/>
    <property type="match status" value="1"/>
</dbReference>
<feature type="domain" description="Peripheral subunit-binding (PSBD)" evidence="9">
    <location>
        <begin position="133"/>
        <end position="170"/>
    </location>
</feature>
<dbReference type="InterPro" id="IPR011053">
    <property type="entry name" value="Single_hybrid_motif"/>
</dbReference>
<dbReference type="Pfam" id="PF00364">
    <property type="entry name" value="Biotin_lipoyl"/>
    <property type="match status" value="1"/>
</dbReference>
<dbReference type="GO" id="GO:0031405">
    <property type="term" value="F:lipoic acid binding"/>
    <property type="evidence" value="ECO:0007669"/>
    <property type="project" value="TreeGrafter"/>
</dbReference>
<dbReference type="PATRIC" id="fig|1246995.3.peg.3435"/>
<protein>
    <recommendedName>
        <fullName evidence="6">Dihydrolipoamide acetyltransferase component of pyruvate dehydrogenase complex</fullName>
        <ecNumber evidence="6">2.3.1.-</ecNumber>
    </recommendedName>
</protein>
<dbReference type="OrthoDB" id="9805770at2"/>
<dbReference type="GO" id="GO:0016407">
    <property type="term" value="F:acetyltransferase activity"/>
    <property type="evidence" value="ECO:0007669"/>
    <property type="project" value="TreeGrafter"/>
</dbReference>
<evidence type="ECO:0000256" key="6">
    <source>
        <dbReference type="RuleBase" id="RU003423"/>
    </source>
</evidence>
<feature type="compositionally biased region" description="Polar residues" evidence="7">
    <location>
        <begin position="173"/>
        <end position="185"/>
    </location>
</feature>
<evidence type="ECO:0000259" key="9">
    <source>
        <dbReference type="PROSITE" id="PS51826"/>
    </source>
</evidence>
<evidence type="ECO:0000313" key="11">
    <source>
        <dbReference type="Proteomes" id="UP000017746"/>
    </source>
</evidence>
<dbReference type="GO" id="GO:0005737">
    <property type="term" value="C:cytoplasm"/>
    <property type="evidence" value="ECO:0007669"/>
    <property type="project" value="TreeGrafter"/>
</dbReference>
<dbReference type="EC" id="2.3.1.-" evidence="6"/>
<comment type="cofactor">
    <cofactor evidence="1 6">
        <name>(R)-lipoate</name>
        <dbReference type="ChEBI" id="CHEBI:83088"/>
    </cofactor>
</comment>
<dbReference type="CDD" id="cd06849">
    <property type="entry name" value="lipoyl_domain"/>
    <property type="match status" value="1"/>
</dbReference>
<dbReference type="EMBL" id="CP006272">
    <property type="protein sequence ID" value="AGZ41664.1"/>
    <property type="molecule type" value="Genomic_DNA"/>
</dbReference>
<dbReference type="PANTHER" id="PTHR43178:SF5">
    <property type="entry name" value="LIPOAMIDE ACYLTRANSFERASE COMPONENT OF BRANCHED-CHAIN ALPHA-KETO ACID DEHYDROGENASE COMPLEX, MITOCHONDRIAL"/>
    <property type="match status" value="1"/>
</dbReference>
<evidence type="ECO:0000256" key="2">
    <source>
        <dbReference type="ARBA" id="ARBA00007317"/>
    </source>
</evidence>
<dbReference type="Gene3D" id="3.30.559.10">
    <property type="entry name" value="Chloramphenicol acetyltransferase-like domain"/>
    <property type="match status" value="1"/>
</dbReference>
<dbReference type="Gene3D" id="4.10.320.10">
    <property type="entry name" value="E3-binding domain"/>
    <property type="match status" value="1"/>
</dbReference>
<keyword evidence="11" id="KW-1185">Reference proteome</keyword>
<feature type="region of interest" description="Disordered" evidence="7">
    <location>
        <begin position="148"/>
        <end position="188"/>
    </location>
</feature>
<gene>
    <name evidence="10" type="ORF">AFR_16930</name>
</gene>
<keyword evidence="3 6" id="KW-0808">Transferase</keyword>
<dbReference type="Pfam" id="PF00198">
    <property type="entry name" value="2-oxoacid_dh"/>
    <property type="match status" value="1"/>
</dbReference>
<keyword evidence="5 6" id="KW-0012">Acyltransferase</keyword>
<dbReference type="InterPro" id="IPR023213">
    <property type="entry name" value="CAT-like_dom_sf"/>
</dbReference>
<name>U5VXS1_9ACTN</name>
<dbReference type="HOGENOM" id="CLU_016733_10_0_11"/>
<dbReference type="SUPFAM" id="SSF47005">
    <property type="entry name" value="Peripheral subunit-binding domain of 2-oxo acid dehydrogenase complex"/>
    <property type="match status" value="1"/>
</dbReference>
<reference evidence="10 11" key="1">
    <citation type="journal article" date="2014" name="J. Biotechnol.">
        <title>Complete genome sequence of the actinobacterium Actinoplanes friuliensis HAG 010964, producer of the lipopeptide antibiotic friulimycin.</title>
        <authorList>
            <person name="Ruckert C."/>
            <person name="Szczepanowski R."/>
            <person name="Albersmeier A."/>
            <person name="Goesmann A."/>
            <person name="Fischer N."/>
            <person name="Steinkamper A."/>
            <person name="Puhler A."/>
            <person name="Biener R."/>
            <person name="Schwartz D."/>
            <person name="Kalinowski J."/>
        </authorList>
    </citation>
    <scope>NUCLEOTIDE SEQUENCE [LARGE SCALE GENOMIC DNA]</scope>
    <source>
        <strain evidence="10 11">DSM 7358</strain>
    </source>
</reference>
<dbReference type="SUPFAM" id="SSF51230">
    <property type="entry name" value="Single hybrid motif"/>
    <property type="match status" value="1"/>
</dbReference>
<organism evidence="10 11">
    <name type="scientific">Actinoplanes friuliensis DSM 7358</name>
    <dbReference type="NCBI Taxonomy" id="1246995"/>
    <lineage>
        <taxon>Bacteria</taxon>
        <taxon>Bacillati</taxon>
        <taxon>Actinomycetota</taxon>
        <taxon>Actinomycetes</taxon>
        <taxon>Micromonosporales</taxon>
        <taxon>Micromonosporaceae</taxon>
        <taxon>Actinoplanes</taxon>
    </lineage>
</organism>
<dbReference type="InterPro" id="IPR004167">
    <property type="entry name" value="PSBD"/>
</dbReference>
<dbReference type="InterPro" id="IPR050743">
    <property type="entry name" value="2-oxoacid_DH_E2_comp"/>
</dbReference>
<evidence type="ECO:0000313" key="10">
    <source>
        <dbReference type="EMBL" id="AGZ41664.1"/>
    </source>
</evidence>
<feature type="region of interest" description="Disordered" evidence="7">
    <location>
        <begin position="98"/>
        <end position="125"/>
    </location>
</feature>
<dbReference type="KEGG" id="afs:AFR_16930"/>
<evidence type="ECO:0000256" key="7">
    <source>
        <dbReference type="SAM" id="MobiDB-lite"/>
    </source>
</evidence>
<dbReference type="PROSITE" id="PS50968">
    <property type="entry name" value="BIOTINYL_LIPOYL"/>
    <property type="match status" value="1"/>
</dbReference>
<proteinExistence type="inferred from homology"/>
<comment type="similarity">
    <text evidence="2 6">Belongs to the 2-oxoacid dehydrogenase family.</text>
</comment>
<evidence type="ECO:0000259" key="8">
    <source>
        <dbReference type="PROSITE" id="PS50968"/>
    </source>
</evidence>
<dbReference type="InterPro" id="IPR036625">
    <property type="entry name" value="E3-bd_dom_sf"/>
</dbReference>
<evidence type="ECO:0000256" key="1">
    <source>
        <dbReference type="ARBA" id="ARBA00001938"/>
    </source>
</evidence>
<dbReference type="Pfam" id="PF02817">
    <property type="entry name" value="E3_binding"/>
    <property type="match status" value="1"/>
</dbReference>
<dbReference type="SUPFAM" id="SSF52777">
    <property type="entry name" value="CoA-dependent acyltransferases"/>
    <property type="match status" value="1"/>
</dbReference>